<evidence type="ECO:0000256" key="1">
    <source>
        <dbReference type="SAM" id="Phobius"/>
    </source>
</evidence>
<keyword evidence="1" id="KW-1133">Transmembrane helix</keyword>
<name>A0A0G0Y8P9_9BACT</name>
<keyword evidence="1" id="KW-0812">Transmembrane</keyword>
<dbReference type="AlphaFoldDB" id="A0A0G0Y8P9"/>
<keyword evidence="1" id="KW-0472">Membrane</keyword>
<dbReference type="Proteomes" id="UP000034160">
    <property type="component" value="Unassembled WGS sequence"/>
</dbReference>
<proteinExistence type="predicted"/>
<feature type="transmembrane region" description="Helical" evidence="1">
    <location>
        <begin position="87"/>
        <end position="112"/>
    </location>
</feature>
<accession>A0A0G0Y8P9</accession>
<protein>
    <submittedName>
        <fullName evidence="2">Uncharacterized protein</fullName>
    </submittedName>
</protein>
<evidence type="ECO:0000313" key="3">
    <source>
        <dbReference type="Proteomes" id="UP000034160"/>
    </source>
</evidence>
<feature type="transmembrane region" description="Helical" evidence="1">
    <location>
        <begin position="34"/>
        <end position="67"/>
    </location>
</feature>
<evidence type="ECO:0000313" key="2">
    <source>
        <dbReference type="EMBL" id="KKS33092.1"/>
    </source>
</evidence>
<gene>
    <name evidence="2" type="ORF">UU93_C0002G0020</name>
</gene>
<feature type="transmembrane region" description="Helical" evidence="1">
    <location>
        <begin position="150"/>
        <end position="170"/>
    </location>
</feature>
<feature type="transmembrane region" description="Helical" evidence="1">
    <location>
        <begin position="6"/>
        <end position="22"/>
    </location>
</feature>
<comment type="caution">
    <text evidence="2">The sequence shown here is derived from an EMBL/GenBank/DDBJ whole genome shotgun (WGS) entry which is preliminary data.</text>
</comment>
<dbReference type="EMBL" id="LCCN01000002">
    <property type="protein sequence ID" value="KKS33092.1"/>
    <property type="molecule type" value="Genomic_DNA"/>
</dbReference>
<feature type="transmembrane region" description="Helical" evidence="1">
    <location>
        <begin position="124"/>
        <end position="144"/>
    </location>
</feature>
<dbReference type="STRING" id="1618356.UU93_C0002G0020"/>
<organism evidence="2 3">
    <name type="scientific">Candidatus Amesbacteria bacterium GW2011_GWA2_42_12</name>
    <dbReference type="NCBI Taxonomy" id="1618356"/>
    <lineage>
        <taxon>Bacteria</taxon>
        <taxon>Candidatus Amesiibacteriota</taxon>
    </lineage>
</organism>
<reference evidence="2 3" key="1">
    <citation type="journal article" date="2015" name="Nature">
        <title>rRNA introns, odd ribosomes, and small enigmatic genomes across a large radiation of phyla.</title>
        <authorList>
            <person name="Brown C.T."/>
            <person name="Hug L.A."/>
            <person name="Thomas B.C."/>
            <person name="Sharon I."/>
            <person name="Castelle C.J."/>
            <person name="Singh A."/>
            <person name="Wilkins M.J."/>
            <person name="Williams K.H."/>
            <person name="Banfield J.F."/>
        </authorList>
    </citation>
    <scope>NUCLEOTIDE SEQUENCE [LARGE SCALE GENOMIC DNA]</scope>
</reference>
<sequence>MAFFLRIVLAVFIYVLVTFVMWRKMRTDYEPEDILNLSLIVAIMSVVSSKWGILAGVVGGFITLLVWCRFKKWDFWEWLDILGLWGLLALIITFNWKVVLIAILGMLVLGLISRSYRSWRWYRSGKVGIVGLASLLVWSGASIVGTSKLASVPVYSAVLVALASLVTIYIRSGLWRKNK</sequence>